<evidence type="ECO:0000259" key="4">
    <source>
        <dbReference type="Pfam" id="PF05368"/>
    </source>
</evidence>
<dbReference type="Pfam" id="PF05368">
    <property type="entry name" value="NmrA"/>
    <property type="match status" value="1"/>
</dbReference>
<evidence type="ECO:0000256" key="1">
    <source>
        <dbReference type="ARBA" id="ARBA00006328"/>
    </source>
</evidence>
<proteinExistence type="inferred from homology"/>
<feature type="domain" description="NmrA-like" evidence="4">
    <location>
        <begin position="3"/>
        <end position="245"/>
    </location>
</feature>
<dbReference type="InterPro" id="IPR051164">
    <property type="entry name" value="NmrA-like_oxidored"/>
</dbReference>
<dbReference type="GO" id="GO:0016491">
    <property type="term" value="F:oxidoreductase activity"/>
    <property type="evidence" value="ECO:0007669"/>
    <property type="project" value="UniProtKB-KW"/>
</dbReference>
<sequence length="307" mass="33170">MPIFVCGTTGTQGGALARALIAKGTTVHSLTRDPSSAKTAEMKALGVRFWPGSFDDRPALEAAIAGTSSIFLNFFPDFNDFAANRRQAELIMSVARAAGVDQVVYTSGFGAHEPERMGPAWDPSSLVAVFLKSKADIEADVRAAGFRYYTILRPGVFATNFIAPNVRQFGAFASTGVFDTAYRPDTKLPIITPATLGVFTAAAVLDPAGFHAKEIDYADEILTPEQIIAGLSRVSGKKLRTSYQTDVEIEATKAANPFVGGQVLTREIWRLVDWNKVRETGLPLSTFEAFLEEYRENVVATFAGVAE</sequence>
<dbReference type="Gene3D" id="3.40.50.720">
    <property type="entry name" value="NAD(P)-binding Rossmann-like Domain"/>
    <property type="match status" value="1"/>
</dbReference>
<dbReference type="PANTHER" id="PTHR42748:SF30">
    <property type="entry name" value="NMRA-LIKE DOMAIN-CONTAINING PROTEIN"/>
    <property type="match status" value="1"/>
</dbReference>
<dbReference type="GO" id="GO:0005634">
    <property type="term" value="C:nucleus"/>
    <property type="evidence" value="ECO:0007669"/>
    <property type="project" value="TreeGrafter"/>
</dbReference>
<dbReference type="SUPFAM" id="SSF51735">
    <property type="entry name" value="NAD(P)-binding Rossmann-fold domains"/>
    <property type="match status" value="1"/>
</dbReference>
<dbReference type="OrthoDB" id="419598at2759"/>
<dbReference type="InterPro" id="IPR008030">
    <property type="entry name" value="NmrA-like"/>
</dbReference>
<name>A0A8K0X4P1_9PEZI</name>
<dbReference type="Proteomes" id="UP000813385">
    <property type="component" value="Unassembled WGS sequence"/>
</dbReference>
<keyword evidence="3" id="KW-0560">Oxidoreductase</keyword>
<dbReference type="PANTHER" id="PTHR42748">
    <property type="entry name" value="NITROGEN METABOLITE REPRESSION PROTEIN NMRA FAMILY MEMBER"/>
    <property type="match status" value="1"/>
</dbReference>
<dbReference type="AlphaFoldDB" id="A0A8K0X4P1"/>
<organism evidence="5 6">
    <name type="scientific">Plectosphaerella cucumerina</name>
    <dbReference type="NCBI Taxonomy" id="40658"/>
    <lineage>
        <taxon>Eukaryota</taxon>
        <taxon>Fungi</taxon>
        <taxon>Dikarya</taxon>
        <taxon>Ascomycota</taxon>
        <taxon>Pezizomycotina</taxon>
        <taxon>Sordariomycetes</taxon>
        <taxon>Hypocreomycetidae</taxon>
        <taxon>Glomerellales</taxon>
        <taxon>Plectosphaerellaceae</taxon>
        <taxon>Plectosphaerella</taxon>
    </lineage>
</organism>
<evidence type="ECO:0000256" key="2">
    <source>
        <dbReference type="ARBA" id="ARBA00022857"/>
    </source>
</evidence>
<gene>
    <name evidence="5" type="ORF">B0T11DRAFT_282557</name>
</gene>
<reference evidence="5" key="1">
    <citation type="journal article" date="2021" name="Nat. Commun.">
        <title>Genetic determinants of endophytism in the Arabidopsis root mycobiome.</title>
        <authorList>
            <person name="Mesny F."/>
            <person name="Miyauchi S."/>
            <person name="Thiergart T."/>
            <person name="Pickel B."/>
            <person name="Atanasova L."/>
            <person name="Karlsson M."/>
            <person name="Huettel B."/>
            <person name="Barry K.W."/>
            <person name="Haridas S."/>
            <person name="Chen C."/>
            <person name="Bauer D."/>
            <person name="Andreopoulos W."/>
            <person name="Pangilinan J."/>
            <person name="LaButti K."/>
            <person name="Riley R."/>
            <person name="Lipzen A."/>
            <person name="Clum A."/>
            <person name="Drula E."/>
            <person name="Henrissat B."/>
            <person name="Kohler A."/>
            <person name="Grigoriev I.V."/>
            <person name="Martin F.M."/>
            <person name="Hacquard S."/>
        </authorList>
    </citation>
    <scope>NUCLEOTIDE SEQUENCE</scope>
    <source>
        <strain evidence="5">MPI-CAGE-AT-0016</strain>
    </source>
</reference>
<evidence type="ECO:0000313" key="5">
    <source>
        <dbReference type="EMBL" id="KAH7363404.1"/>
    </source>
</evidence>
<dbReference type="EMBL" id="JAGPXD010000003">
    <property type="protein sequence ID" value="KAH7363404.1"/>
    <property type="molecule type" value="Genomic_DNA"/>
</dbReference>
<comment type="similarity">
    <text evidence="1">Belongs to the NmrA-type oxidoreductase family.</text>
</comment>
<evidence type="ECO:0000313" key="6">
    <source>
        <dbReference type="Proteomes" id="UP000813385"/>
    </source>
</evidence>
<comment type="caution">
    <text evidence="5">The sequence shown here is derived from an EMBL/GenBank/DDBJ whole genome shotgun (WGS) entry which is preliminary data.</text>
</comment>
<accession>A0A8K0X4P1</accession>
<protein>
    <recommendedName>
        <fullName evidence="4">NmrA-like domain-containing protein</fullName>
    </recommendedName>
</protein>
<evidence type="ECO:0000256" key="3">
    <source>
        <dbReference type="ARBA" id="ARBA00023002"/>
    </source>
</evidence>
<dbReference type="InterPro" id="IPR036291">
    <property type="entry name" value="NAD(P)-bd_dom_sf"/>
</dbReference>
<keyword evidence="6" id="KW-1185">Reference proteome</keyword>
<keyword evidence="2" id="KW-0521">NADP</keyword>